<dbReference type="Proteomes" id="UP000587991">
    <property type="component" value="Unassembled WGS sequence"/>
</dbReference>
<keyword evidence="3" id="KW-1185">Reference proteome</keyword>
<comment type="similarity">
    <text evidence="1">Belongs to the peptidase U32 family. UbiV subfamily.</text>
</comment>
<name>A0A847S4H7_9NEIS</name>
<dbReference type="GO" id="GO:0046872">
    <property type="term" value="F:metal ion binding"/>
    <property type="evidence" value="ECO:0007669"/>
    <property type="project" value="UniProtKB-KW"/>
</dbReference>
<keyword evidence="1" id="KW-0408">Iron</keyword>
<evidence type="ECO:0000313" key="3">
    <source>
        <dbReference type="Proteomes" id="UP000587991"/>
    </source>
</evidence>
<feature type="binding site" evidence="1">
    <location>
        <position position="198"/>
    </location>
    <ligand>
        <name>[4Fe-4S] cluster</name>
        <dbReference type="ChEBI" id="CHEBI:49883"/>
    </ligand>
</feature>
<feature type="binding site" evidence="1">
    <location>
        <position position="194"/>
    </location>
    <ligand>
        <name>[4Fe-4S] cluster</name>
        <dbReference type="ChEBI" id="CHEBI:49883"/>
    </ligand>
</feature>
<protein>
    <recommendedName>
        <fullName evidence="1">Ubiquinone biosynthesis protein UbiV</fullName>
    </recommendedName>
</protein>
<dbReference type="GO" id="GO:0051539">
    <property type="term" value="F:4 iron, 4 sulfur cluster binding"/>
    <property type="evidence" value="ECO:0007669"/>
    <property type="project" value="UniProtKB-UniRule"/>
</dbReference>
<dbReference type="InterPro" id="IPR001539">
    <property type="entry name" value="Peptidase_U32"/>
</dbReference>
<feature type="binding site" evidence="1">
    <location>
        <position position="44"/>
    </location>
    <ligand>
        <name>[4Fe-4S] cluster</name>
        <dbReference type="ChEBI" id="CHEBI:49883"/>
    </ligand>
</feature>
<feature type="binding site" evidence="1">
    <location>
        <position position="181"/>
    </location>
    <ligand>
        <name>[4Fe-4S] cluster</name>
        <dbReference type="ChEBI" id="CHEBI:49883"/>
    </ligand>
</feature>
<dbReference type="HAMAP" id="MF_02233">
    <property type="entry name" value="UbiV"/>
    <property type="match status" value="1"/>
</dbReference>
<comment type="cofactor">
    <cofactor evidence="1">
        <name>[4Fe-4S] cluster</name>
        <dbReference type="ChEBI" id="CHEBI:49883"/>
    </cofactor>
</comment>
<comment type="pathway">
    <text evidence="1">Cofactor biosynthesis; ubiquinone biosynthesis.</text>
</comment>
<organism evidence="2 3">
    <name type="scientific">Leeia aquatica</name>
    <dbReference type="NCBI Taxonomy" id="2725557"/>
    <lineage>
        <taxon>Bacteria</taxon>
        <taxon>Pseudomonadati</taxon>
        <taxon>Pseudomonadota</taxon>
        <taxon>Betaproteobacteria</taxon>
        <taxon>Neisseriales</taxon>
        <taxon>Leeiaceae</taxon>
        <taxon>Leeia</taxon>
    </lineage>
</organism>
<dbReference type="PANTHER" id="PTHR30217">
    <property type="entry name" value="PEPTIDASE U32 FAMILY"/>
    <property type="match status" value="1"/>
</dbReference>
<dbReference type="AlphaFoldDB" id="A0A847S4H7"/>
<dbReference type="Pfam" id="PF01136">
    <property type="entry name" value="Peptidase_U32"/>
    <property type="match status" value="1"/>
</dbReference>
<sequence length="295" mass="32777">MEMNTSLISVAPVSYYWQREDLLRFYADIAESAAQVVYLGEVVCGRRHQMRLDDWLALAHTLRDAGKTVVLSTQTLIDSESDRRAMHKLVEKALAAQFQVEANDLGAVRVLQGQSFIAGPHLNAYHGGTLSWLVALGASRFVVPLEMSGSELQRLLAEIPAGLQCELQVWGRLALAFSARCFTARHFRLQKDHCEFRCIEHPDGLPLQTREQGEFLTLNGIQTQSAHCLDLLAQARDVYALGVHVLRVNPMSQGTLAAIAALSTERHPDVPLPVGVGRCNGYWFDRPGMDWVETA</sequence>
<evidence type="ECO:0000313" key="2">
    <source>
        <dbReference type="EMBL" id="NLR73665.1"/>
    </source>
</evidence>
<dbReference type="UniPathway" id="UPA00232"/>
<comment type="caution">
    <text evidence="2">The sequence shown here is derived from an EMBL/GenBank/DDBJ whole genome shotgun (WGS) entry which is preliminary data.</text>
</comment>
<dbReference type="GO" id="GO:0006744">
    <property type="term" value="P:ubiquinone biosynthetic process"/>
    <property type="evidence" value="ECO:0007669"/>
    <property type="project" value="UniProtKB-UniRule"/>
</dbReference>
<accession>A0A847S4H7</accession>
<dbReference type="NCBIfam" id="NF011991">
    <property type="entry name" value="PRK15447.1"/>
    <property type="match status" value="1"/>
</dbReference>
<dbReference type="EMBL" id="JABAIM010000001">
    <property type="protein sequence ID" value="NLR73665.1"/>
    <property type="molecule type" value="Genomic_DNA"/>
</dbReference>
<proteinExistence type="inferred from homology"/>
<keyword evidence="1" id="KW-0411">Iron-sulfur</keyword>
<keyword evidence="1" id="KW-0831">Ubiquinone biosynthesis</keyword>
<dbReference type="InterPro" id="IPR043693">
    <property type="entry name" value="UbiV"/>
</dbReference>
<keyword evidence="1" id="KW-0479">Metal-binding</keyword>
<comment type="subunit">
    <text evidence="1">Forms a heterodimer with UbiU.</text>
</comment>
<dbReference type="PANTHER" id="PTHR30217:SF11">
    <property type="entry name" value="UBIQUINONE BIOSYNTHESIS PROTEIN UBIV"/>
    <property type="match status" value="1"/>
</dbReference>
<gene>
    <name evidence="1" type="primary">ubiV</name>
    <name evidence="2" type="ORF">HF682_00625</name>
</gene>
<keyword evidence="1" id="KW-0004">4Fe-4S</keyword>
<evidence type="ECO:0000256" key="1">
    <source>
        <dbReference type="HAMAP-Rule" id="MF_02233"/>
    </source>
</evidence>
<reference evidence="2 3" key="1">
    <citation type="submission" date="2020-04" db="EMBL/GenBank/DDBJ databases">
        <title>Draft genome of Leeia sp. IMCC25680.</title>
        <authorList>
            <person name="Song J."/>
            <person name="Cho J.-C."/>
        </authorList>
    </citation>
    <scope>NUCLEOTIDE SEQUENCE [LARGE SCALE GENOMIC DNA]</scope>
    <source>
        <strain evidence="2 3">IMCC25680</strain>
    </source>
</reference>
<dbReference type="InterPro" id="IPR051454">
    <property type="entry name" value="RNA/ubiquinone_mod_enzymes"/>
</dbReference>
<comment type="function">
    <text evidence="1">Required for O(2)-independent ubiquinone (coenzyme Q) biosynthesis. Together with UbiU, is essential for the C6-hydroxylation reaction in the oxygen-independent ubiquinone biosynthesis pathway.</text>
</comment>